<keyword evidence="4" id="KW-1185">Reference proteome</keyword>
<dbReference type="Proteomes" id="UP000192380">
    <property type="component" value="Plasmid ppDSJ01"/>
</dbReference>
<dbReference type="Pfam" id="PF07409">
    <property type="entry name" value="GP46"/>
    <property type="match status" value="1"/>
</dbReference>
<reference evidence="2" key="2">
    <citation type="submission" date="2012-01" db="EMBL/GenBank/DDBJ databases">
        <authorList>
            <person name="Biehl B.S."/>
            <person name="Ding Y."/>
            <person name="Dugan-Rocha S.P."/>
            <person name="Gibbs R.A."/>
            <person name="Glasner J.D."/>
            <person name="Kovar C."/>
            <person name="Muzny D.M."/>
            <person name="Neeno-Eckwall E.C."/>
            <person name="Perna N.T."/>
            <person name="Qin X."/>
            <person name="von Bodman S.B."/>
            <person name="Weinstock G.M."/>
        </authorList>
    </citation>
    <scope>NUCLEOTIDE SEQUENCE</scope>
    <source>
        <strain evidence="2">DC283</strain>
    </source>
</reference>
<dbReference type="AlphaFoldDB" id="H3RLN7"/>
<evidence type="ECO:0000313" key="1">
    <source>
        <dbReference type="EMBL" id="ARF52792.1"/>
    </source>
</evidence>
<accession>H3RLN7</accession>
<protein>
    <submittedName>
        <fullName evidence="2">GP46 family protein</fullName>
    </submittedName>
</protein>
<reference evidence="1 4" key="3">
    <citation type="submission" date="2016-10" db="EMBL/GenBank/DDBJ databases">
        <title>Complete Genome Assembly of Pantoea stewartii subsp. stewartii DC283, a Corn Pathogen.</title>
        <authorList>
            <person name="Duong D.A."/>
            <person name="Stevens A.M."/>
            <person name="Jensen R.V."/>
        </authorList>
    </citation>
    <scope>NUCLEOTIDE SEQUENCE [LARGE SCALE GENOMIC DNA]</scope>
    <source>
        <strain evidence="1 4">DC283</strain>
        <plasmid evidence="1 4">ppDSJ01</plasmid>
    </source>
</reference>
<gene>
    <name evidence="2" type="ORF">CKS_5613</name>
    <name evidence="1" type="ORF">DSJ_26665</name>
</gene>
<proteinExistence type="predicted"/>
<geneLocation type="plasmid" evidence="1 4">
    <name>ppDSJ01</name>
</geneLocation>
<evidence type="ECO:0000313" key="4">
    <source>
        <dbReference type="Proteomes" id="UP000192380"/>
    </source>
</evidence>
<dbReference type="EMBL" id="CP017592">
    <property type="protein sequence ID" value="ARF52792.1"/>
    <property type="molecule type" value="Genomic_DNA"/>
</dbReference>
<dbReference type="Proteomes" id="UP000005050">
    <property type="component" value="Unassembled WGS sequence"/>
</dbReference>
<evidence type="ECO:0000313" key="3">
    <source>
        <dbReference type="Proteomes" id="UP000005050"/>
    </source>
</evidence>
<dbReference type="EMBL" id="AHIE01000047">
    <property type="protein sequence ID" value="EHT97750.1"/>
    <property type="molecule type" value="Genomic_DNA"/>
</dbReference>
<evidence type="ECO:0000313" key="2">
    <source>
        <dbReference type="EMBL" id="EHT97750.1"/>
    </source>
</evidence>
<keyword evidence="1" id="KW-0614">Plasmid</keyword>
<dbReference type="InterPro" id="IPR010877">
    <property type="entry name" value="Phage_Mu_Gp46"/>
</dbReference>
<dbReference type="PATRIC" id="fig|660596.6.peg.5379"/>
<organism evidence="2 3">
    <name type="scientific">Pantoea stewartii subsp. stewartii DC283</name>
    <dbReference type="NCBI Taxonomy" id="660596"/>
    <lineage>
        <taxon>Bacteria</taxon>
        <taxon>Pseudomonadati</taxon>
        <taxon>Pseudomonadota</taxon>
        <taxon>Gammaproteobacteria</taxon>
        <taxon>Enterobacterales</taxon>
        <taxon>Erwiniaceae</taxon>
        <taxon>Pantoea</taxon>
    </lineage>
</organism>
<dbReference type="RefSeq" id="WP_006122419.1">
    <property type="nucleotide sequence ID" value="NZ_AHIE01000047.1"/>
</dbReference>
<sequence length="144" mass="16087">MTDIKTIWYPESGGGDWQEAVGDLDSGSDVDTAVYISLFSDRQARSDDSIDGDDRKGWWGDLDADYQIGSRIWLLRRQRLTTTVANSAASYAKEALQWLIDDGVLDSVSVSTQIVYPRSLFMTITCQKPDGTSTSAKYGWVWET</sequence>
<dbReference type="KEGG" id="pstw:DSJ_26665"/>
<name>H3RLN7_PANSE</name>
<reference evidence="2 3" key="1">
    <citation type="journal article" date="2012" name="Mol. Microbiol.">
        <title>The genetic and structural basis of two distinct terminal side branch residues in stewartan and amylovoran exopolysaccharides and their potential role in host adaptation.</title>
        <authorList>
            <person name="Wang X."/>
            <person name="Yang F."/>
            <person name="von Bodman S.B."/>
        </authorList>
    </citation>
    <scope>NUCLEOTIDE SEQUENCE [LARGE SCALE GENOMIC DNA]</scope>
    <source>
        <strain evidence="2 3">DC283</strain>
    </source>
</reference>
<dbReference type="OrthoDB" id="5677166at2"/>